<accession>A0A0G4KQT5</accession>
<evidence type="ECO:0000256" key="1">
    <source>
        <dbReference type="ARBA" id="ARBA00007920"/>
    </source>
</evidence>
<dbReference type="InterPro" id="IPR007751">
    <property type="entry name" value="DUF676_lipase-like"/>
</dbReference>
<name>A0A0G4KQT5_VERLO</name>
<dbReference type="Gene3D" id="3.40.50.300">
    <property type="entry name" value="P-loop containing nucleotide triphosphate hydrolases"/>
    <property type="match status" value="1"/>
</dbReference>
<dbReference type="InterPro" id="IPR053137">
    <property type="entry name" value="NLR-like"/>
</dbReference>
<dbReference type="PROSITE" id="PS50005">
    <property type="entry name" value="TPR"/>
    <property type="match status" value="2"/>
</dbReference>
<dbReference type="InterPro" id="IPR029058">
    <property type="entry name" value="AB_hydrolase_fold"/>
</dbReference>
<sequence>MPSSSLSRWVDRTLSRTQAMDHPQGLDGVYEGDNPIVDIVALHGLNGHREKTWTAENGVHWLRDLLPKDLPQARILCYGYDANTHSTRRVSWNNIYDHATNLVSDLYRKRKITNSINRPIIFIAHSLGGIVLKSALIHSNGAQTGALPEHRSIKLSTYGILFMGTPHQGGNGVQLGRVLANVASLFVAANDRLLKQLEHDSESLQQQLVQFNQISNDFVIKFVYEEYKTPTILGHSIMVVPKASAVVPGQANAEAIVIHSNHTSMVRYLSSQDDGYKAVSEHLKIMVTDAPAVVQLPCQAETRVHDASGNTSCFTLPLSLSGLPERSHFVAREEELARMYQALGNKPGRRTVVVHGLGGMGKTQLAIAYMRQHRNLYTASIWLNARDQTSLHQGFRNVAVRILQEYPDLGYMANAASDKNGNASLAVKRWLNESKNDRWLLIYDNYDHPVMEGVTDDVPLGEVGGSSRPNETDQAAPEGYDIRQFLPDTDHGAIIVTTRSSAVQIGELLQLQKLHDIGDSLRILEATSNRKGVQDDASAVALARKLDGLPLALSTAGAYIRELATPWEQYLQDYETEWSKLQRLSPQLLAYGNRALYSTWNISYDSIRQRSESAAMLLRLWAFFGNEDLWFELLRQGREDGPKWLQDLTESRLVFDESMRVLCSHGLVEAHSTTVQPGPESNGYSVHGCVHSWMVHVLNAPNEQGLRTLAMVCLRLHVPDLETPESWLIQRRLMLHADRCRQLLDQADDQWSRTKVAESLATLYMYQEKHEESELMCTQALQGYEKLNGPKDISRLNVLNILGILYQDTGRLKEAESIYEQVLQGYEKAWGLEHTLTLNTVNTLGIRYQDTGRLKEAESIYEQVLQGYEKAWGLEHTSTLNMVNNLGLLYQDQGQLKEAESMFERALQDKEKARRLDHTSTLDTVHNLGTLYLQQGRLEEAESILERALQGYEKAYGPEHDSTLGTVNNLGLVYKLQGQLKEAESMLEWALRGSEKAWGPEHIKTLESVNNLSTVYHEIGQLKEAEAMYIRALQGYEKALGKEAIATWTEQLKRRSCI</sequence>
<dbReference type="Pfam" id="PF13374">
    <property type="entry name" value="TPR_10"/>
    <property type="match status" value="1"/>
</dbReference>
<dbReference type="InterPro" id="IPR019734">
    <property type="entry name" value="TPR_rpt"/>
</dbReference>
<dbReference type="SUPFAM" id="SSF48452">
    <property type="entry name" value="TPR-like"/>
    <property type="match status" value="1"/>
</dbReference>
<dbReference type="InterPro" id="IPR011990">
    <property type="entry name" value="TPR-like_helical_dom_sf"/>
</dbReference>
<dbReference type="SUPFAM" id="SSF52540">
    <property type="entry name" value="P-loop containing nucleoside triphosphate hydrolases"/>
    <property type="match status" value="1"/>
</dbReference>
<dbReference type="PRINTS" id="PR00364">
    <property type="entry name" value="DISEASERSIST"/>
</dbReference>
<dbReference type="Pfam" id="PF13424">
    <property type="entry name" value="TPR_12"/>
    <property type="match status" value="3"/>
</dbReference>
<evidence type="ECO:0000256" key="3">
    <source>
        <dbReference type="SAM" id="Coils"/>
    </source>
</evidence>
<dbReference type="PANTHER" id="PTHR46082:SF6">
    <property type="entry name" value="AAA+ ATPASE DOMAIN-CONTAINING PROTEIN-RELATED"/>
    <property type="match status" value="1"/>
</dbReference>
<feature type="domain" description="DUF676" evidence="4">
    <location>
        <begin position="39"/>
        <end position="201"/>
    </location>
</feature>
<dbReference type="PANTHER" id="PTHR46082">
    <property type="entry name" value="ATP/GTP-BINDING PROTEIN-RELATED"/>
    <property type="match status" value="1"/>
</dbReference>
<keyword evidence="2" id="KW-0802">TPR repeat</keyword>
<gene>
    <name evidence="5" type="ORF">BN1723_009615</name>
</gene>
<protein>
    <recommendedName>
        <fullName evidence="4">DUF676 domain-containing protein</fullName>
    </recommendedName>
</protein>
<feature type="repeat" description="TPR" evidence="2">
    <location>
        <begin position="922"/>
        <end position="955"/>
    </location>
</feature>
<dbReference type="SMART" id="SM00028">
    <property type="entry name" value="TPR"/>
    <property type="match status" value="6"/>
</dbReference>
<evidence type="ECO:0000313" key="6">
    <source>
        <dbReference type="Proteomes" id="UP000045706"/>
    </source>
</evidence>
<proteinExistence type="inferred from homology"/>
<dbReference type="SUPFAM" id="SSF53474">
    <property type="entry name" value="alpha/beta-Hydrolases"/>
    <property type="match status" value="1"/>
</dbReference>
<evidence type="ECO:0000256" key="2">
    <source>
        <dbReference type="PROSITE-ProRule" id="PRU00339"/>
    </source>
</evidence>
<dbReference type="Gene3D" id="3.40.50.1820">
    <property type="entry name" value="alpha/beta hydrolase"/>
    <property type="match status" value="1"/>
</dbReference>
<dbReference type="Pfam" id="PF05057">
    <property type="entry name" value="DUF676"/>
    <property type="match status" value="1"/>
</dbReference>
<feature type="coiled-coil region" evidence="3">
    <location>
        <begin position="187"/>
        <end position="214"/>
    </location>
</feature>
<dbReference type="Proteomes" id="UP000045706">
    <property type="component" value="Unassembled WGS sequence"/>
</dbReference>
<dbReference type="Gene3D" id="1.25.40.10">
    <property type="entry name" value="Tetratricopeptide repeat domain"/>
    <property type="match status" value="2"/>
</dbReference>
<keyword evidence="3" id="KW-0175">Coiled coil</keyword>
<dbReference type="InterPro" id="IPR027417">
    <property type="entry name" value="P-loop_NTPase"/>
</dbReference>
<evidence type="ECO:0000313" key="5">
    <source>
        <dbReference type="EMBL" id="CRK12129.1"/>
    </source>
</evidence>
<feature type="repeat" description="TPR" evidence="2">
    <location>
        <begin position="880"/>
        <end position="913"/>
    </location>
</feature>
<evidence type="ECO:0000259" key="4">
    <source>
        <dbReference type="Pfam" id="PF05057"/>
    </source>
</evidence>
<dbReference type="AlphaFoldDB" id="A0A0G4KQT5"/>
<dbReference type="EMBL" id="CVQI01002780">
    <property type="protein sequence ID" value="CRK12129.1"/>
    <property type="molecule type" value="Genomic_DNA"/>
</dbReference>
<comment type="similarity">
    <text evidence="1">Belongs to the putative lipase ROG1 family.</text>
</comment>
<reference evidence="6" key="1">
    <citation type="submission" date="2015-05" db="EMBL/GenBank/DDBJ databases">
        <authorList>
            <person name="Fogelqvist Johan"/>
        </authorList>
    </citation>
    <scope>NUCLEOTIDE SEQUENCE [LARGE SCALE GENOMIC DNA]</scope>
</reference>
<organism evidence="5 6">
    <name type="scientific">Verticillium longisporum</name>
    <name type="common">Verticillium dahliae var. longisporum</name>
    <dbReference type="NCBI Taxonomy" id="100787"/>
    <lineage>
        <taxon>Eukaryota</taxon>
        <taxon>Fungi</taxon>
        <taxon>Dikarya</taxon>
        <taxon>Ascomycota</taxon>
        <taxon>Pezizomycotina</taxon>
        <taxon>Sordariomycetes</taxon>
        <taxon>Hypocreomycetidae</taxon>
        <taxon>Glomerellales</taxon>
        <taxon>Plectosphaerellaceae</taxon>
        <taxon>Verticillium</taxon>
    </lineage>
</organism>